<name>A0A6P7FS07_DIAVI</name>
<accession>A0A6P7FS07</accession>
<protein>
    <submittedName>
        <fullName evidence="1">Uncharacterized protein LOC114333408</fullName>
    </submittedName>
</protein>
<dbReference type="AlphaFoldDB" id="A0A6P7FS07"/>
<evidence type="ECO:0000313" key="1">
    <source>
        <dbReference type="RefSeq" id="XP_028139076.1"/>
    </source>
</evidence>
<reference evidence="1" key="1">
    <citation type="submission" date="2025-08" db="UniProtKB">
        <authorList>
            <consortium name="RefSeq"/>
        </authorList>
    </citation>
    <scope>IDENTIFICATION</scope>
    <source>
        <tissue evidence="1">Whole insect</tissue>
    </source>
</reference>
<dbReference type="RefSeq" id="XP_028139076.1">
    <property type="nucleotide sequence ID" value="XM_028283275.1"/>
</dbReference>
<gene>
    <name evidence="1" type="primary">LOC114333408</name>
</gene>
<proteinExistence type="predicted"/>
<dbReference type="InParanoid" id="A0A6P7FS07"/>
<organism evidence="1">
    <name type="scientific">Diabrotica virgifera virgifera</name>
    <name type="common">western corn rootworm</name>
    <dbReference type="NCBI Taxonomy" id="50390"/>
    <lineage>
        <taxon>Eukaryota</taxon>
        <taxon>Metazoa</taxon>
        <taxon>Ecdysozoa</taxon>
        <taxon>Arthropoda</taxon>
        <taxon>Hexapoda</taxon>
        <taxon>Insecta</taxon>
        <taxon>Pterygota</taxon>
        <taxon>Neoptera</taxon>
        <taxon>Endopterygota</taxon>
        <taxon>Coleoptera</taxon>
        <taxon>Polyphaga</taxon>
        <taxon>Cucujiformia</taxon>
        <taxon>Chrysomeloidea</taxon>
        <taxon>Chrysomelidae</taxon>
        <taxon>Galerucinae</taxon>
        <taxon>Diabroticina</taxon>
        <taxon>Diabroticites</taxon>
        <taxon>Diabrotica</taxon>
    </lineage>
</organism>
<sequence>MIPQFIEQVQILMEIQQLKHAAADNWNEKSKYNWLCTKKCSLVILSLSHEYKLRQALNKVSLDQQVEILRKLIKCIDDNPDTDVLKIPELTLDLINNMITFNLVNESNFSRMNSFRNSLRRFSIASIRIPSHKTVERTRNVTFKDTPIIYKISK</sequence>